<evidence type="ECO:0008006" key="4">
    <source>
        <dbReference type="Google" id="ProtNLM"/>
    </source>
</evidence>
<protein>
    <recommendedName>
        <fullName evidence="4">Type VI secretion system (T6SS) amidase immunity protein Tai4</fullName>
    </recommendedName>
</protein>
<dbReference type="EMBL" id="CP024646">
    <property type="protein sequence ID" value="AZV24902.1"/>
    <property type="molecule type" value="Genomic_DNA"/>
</dbReference>
<evidence type="ECO:0000256" key="1">
    <source>
        <dbReference type="SAM" id="SignalP"/>
    </source>
</evidence>
<sequence length="138" mass="14976">MKFQLLVAIGILGISGSALSGEAAVNSARVSLKNYGLANCISNQFKSESDIKSDLGLAIGAYSAMGKGQHVILQNEDTLEVTHDPYAETEKYMAGAYLKTSSTSKQTGKNIVFYSCLEIYNSPEFDAFIKSQDQYLQN</sequence>
<evidence type="ECO:0000313" key="3">
    <source>
        <dbReference type="Proteomes" id="UP000282760"/>
    </source>
</evidence>
<feature type="chain" id="PRO_5019027530" description="Type VI secretion system (T6SS) amidase immunity protein Tai4" evidence="1">
    <location>
        <begin position="21"/>
        <end position="138"/>
    </location>
</feature>
<gene>
    <name evidence="2" type="ORF">CT157_02395</name>
</gene>
<organism evidence="2 3">
    <name type="scientific">Pseudomonas syringae</name>
    <dbReference type="NCBI Taxonomy" id="317"/>
    <lineage>
        <taxon>Bacteria</taxon>
        <taxon>Pseudomonadati</taxon>
        <taxon>Pseudomonadota</taxon>
        <taxon>Gammaproteobacteria</taxon>
        <taxon>Pseudomonadales</taxon>
        <taxon>Pseudomonadaceae</taxon>
        <taxon>Pseudomonas</taxon>
    </lineage>
</organism>
<dbReference type="Proteomes" id="UP000282760">
    <property type="component" value="Chromosome"/>
</dbReference>
<keyword evidence="1" id="KW-0732">Signal</keyword>
<reference evidence="2 3" key="1">
    <citation type="submission" date="2017-11" db="EMBL/GenBank/DDBJ databases">
        <title>Effect of PGPRs.</title>
        <authorList>
            <person name="Oliva R."/>
            <person name="Nong J."/>
            <person name="Roman V."/>
        </authorList>
    </citation>
    <scope>NUCLEOTIDE SEQUENCE [LARGE SCALE GENOMIC DNA]</scope>
    <source>
        <strain evidence="2">Inb918</strain>
    </source>
</reference>
<name>A0A3T0JN96_PSESX</name>
<accession>A0A3T0JN96</accession>
<dbReference type="AlphaFoldDB" id="A0A3T0JN96"/>
<feature type="signal peptide" evidence="1">
    <location>
        <begin position="1"/>
        <end position="20"/>
    </location>
</feature>
<dbReference type="InterPro" id="IPR038314">
    <property type="entry name" value="T6SS_sf"/>
</dbReference>
<dbReference type="Gene3D" id="1.20.120.1620">
    <property type="match status" value="1"/>
</dbReference>
<evidence type="ECO:0000313" key="2">
    <source>
        <dbReference type="EMBL" id="AZV24902.1"/>
    </source>
</evidence>
<proteinExistence type="predicted"/>